<evidence type="ECO:0000313" key="2">
    <source>
        <dbReference type="EMBL" id="JAB97379.1"/>
    </source>
</evidence>
<protein>
    <submittedName>
        <fullName evidence="2">Uncharacterized protein</fullName>
    </submittedName>
</protein>
<keyword evidence="1" id="KW-0472">Membrane</keyword>
<feature type="transmembrane region" description="Helical" evidence="1">
    <location>
        <begin position="95"/>
        <end position="114"/>
    </location>
</feature>
<name>W8C569_CERCA</name>
<proteinExistence type="evidence at transcript level"/>
<dbReference type="AlphaFoldDB" id="W8C569"/>
<keyword evidence="1" id="KW-1133">Transmembrane helix</keyword>
<keyword evidence="1" id="KW-0812">Transmembrane</keyword>
<reference evidence="2" key="1">
    <citation type="submission" date="2013-07" db="EMBL/GenBank/DDBJ databases">
        <authorList>
            <person name="Geib S."/>
        </authorList>
    </citation>
    <scope>NUCLEOTIDE SEQUENCE</scope>
</reference>
<organism evidence="2">
    <name type="scientific">Ceratitis capitata</name>
    <name type="common">Mediterranean fruit fly</name>
    <name type="synonym">Tephritis capitata</name>
    <dbReference type="NCBI Taxonomy" id="7213"/>
    <lineage>
        <taxon>Eukaryota</taxon>
        <taxon>Metazoa</taxon>
        <taxon>Ecdysozoa</taxon>
        <taxon>Arthropoda</taxon>
        <taxon>Hexapoda</taxon>
        <taxon>Insecta</taxon>
        <taxon>Pterygota</taxon>
        <taxon>Neoptera</taxon>
        <taxon>Endopterygota</taxon>
        <taxon>Diptera</taxon>
        <taxon>Brachycera</taxon>
        <taxon>Muscomorpha</taxon>
        <taxon>Tephritoidea</taxon>
        <taxon>Tephritidae</taxon>
        <taxon>Ceratitis</taxon>
        <taxon>Ceratitis</taxon>
    </lineage>
</organism>
<evidence type="ECO:0000256" key="1">
    <source>
        <dbReference type="SAM" id="Phobius"/>
    </source>
</evidence>
<reference evidence="2" key="2">
    <citation type="journal article" date="2014" name="BMC Genomics">
        <title>A genomic perspective to assessing quality of mass-reared SIT flies used in Mediterranean fruit fly (Ceratitis capitata) eradication in California.</title>
        <authorList>
            <person name="Calla B."/>
            <person name="Hall B."/>
            <person name="Hou S."/>
            <person name="Geib S.M."/>
        </authorList>
    </citation>
    <scope>NUCLEOTIDE SEQUENCE</scope>
</reference>
<accession>W8C569</accession>
<dbReference type="EMBL" id="GAMC01009176">
    <property type="protein sequence ID" value="JAB97379.1"/>
    <property type="molecule type" value="mRNA"/>
</dbReference>
<sequence>MQSCSDDKCSTTANNKWTAIYKSSKANSNRVKWQTALNNSEQHKTTTTQQQQQQLNYSSMPAFKLKPESKSVLMSLEVTVAIIVVLLLLCVCLLYYYYFFLLFYYYFILVCLLLQQ</sequence>